<dbReference type="EMBL" id="AP025523">
    <property type="protein sequence ID" value="BDE07233.1"/>
    <property type="molecule type" value="Genomic_DNA"/>
</dbReference>
<accession>A0AAN1XXK0</accession>
<evidence type="ECO:0000313" key="2">
    <source>
        <dbReference type="Proteomes" id="UP001317532"/>
    </source>
</evidence>
<name>A0AAN1XXK0_UNVUL</name>
<reference evidence="1 2" key="1">
    <citation type="journal article" date="2022" name="ISME Commun">
        <title>Vulcanimicrobium alpinus gen. nov. sp. nov., the first cultivated representative of the candidate phylum 'Eremiobacterota', is a metabolically versatile aerobic anoxygenic phototroph.</title>
        <authorList>
            <person name="Yabe S."/>
            <person name="Muto K."/>
            <person name="Abe K."/>
            <person name="Yokota A."/>
            <person name="Staudigel H."/>
            <person name="Tebo B.M."/>
        </authorList>
    </citation>
    <scope>NUCLEOTIDE SEQUENCE [LARGE SCALE GENOMIC DNA]</scope>
    <source>
        <strain evidence="1 2">WC8-2</strain>
    </source>
</reference>
<protein>
    <submittedName>
        <fullName evidence="1">Uncharacterized protein</fullName>
    </submittedName>
</protein>
<dbReference type="AlphaFoldDB" id="A0AAN1XXK0"/>
<dbReference type="Proteomes" id="UP001317532">
    <property type="component" value="Chromosome"/>
</dbReference>
<proteinExistence type="predicted"/>
<keyword evidence="2" id="KW-1185">Reference proteome</keyword>
<sequence length="202" mass="22365">MAATIVLLGEAPTPTAPSEEAARVVALSSNRSSAVQSYTSRLHVDVALCSFPFLKFHLNGTMAFKRPNLYSVHFEHVPWFGKGFEDLKADPLVPMTWPEHYDITSLKREGGRALFEMRDKVDGHIKGVHAELDNDGLRRITWMYVNGGNIDVQVTPSTVDGVPVPSVEDADIKLPTYHVTAHATFTDYKIVTDSEANGERAR</sequence>
<organism evidence="1 2">
    <name type="scientific">Vulcanimicrobium alpinum</name>
    <dbReference type="NCBI Taxonomy" id="3016050"/>
    <lineage>
        <taxon>Bacteria</taxon>
        <taxon>Bacillati</taxon>
        <taxon>Vulcanimicrobiota</taxon>
        <taxon>Vulcanimicrobiia</taxon>
        <taxon>Vulcanimicrobiales</taxon>
        <taxon>Vulcanimicrobiaceae</taxon>
        <taxon>Vulcanimicrobium</taxon>
    </lineage>
</organism>
<dbReference type="KEGG" id="vab:WPS_25090"/>
<evidence type="ECO:0000313" key="1">
    <source>
        <dbReference type="EMBL" id="BDE07233.1"/>
    </source>
</evidence>
<gene>
    <name evidence="1" type="ORF">WPS_25090</name>
</gene>